<evidence type="ECO:0000313" key="2">
    <source>
        <dbReference type="EMBL" id="APV37372.1"/>
    </source>
</evidence>
<dbReference type="AlphaFoldDB" id="A0A1P8EMQ8"/>
<dbReference type="PANTHER" id="PTHR12558">
    <property type="entry name" value="CELL DIVISION CYCLE 16,23,27"/>
    <property type="match status" value="1"/>
</dbReference>
<protein>
    <submittedName>
        <fullName evidence="2">Type IV pilus biogenesis/stability protein PilW</fullName>
    </submittedName>
</protein>
<dbReference type="STRING" id="487316.BEN76_15720"/>
<dbReference type="Gene3D" id="1.25.40.10">
    <property type="entry name" value="Tetratricopeptide repeat domain"/>
    <property type="match status" value="1"/>
</dbReference>
<dbReference type="SMART" id="SM00028">
    <property type="entry name" value="TPR"/>
    <property type="match status" value="4"/>
</dbReference>
<dbReference type="KEGG" id="asol:BEN76_15720"/>
<organism evidence="2 3">
    <name type="scientific">Acinetobacter soli</name>
    <dbReference type="NCBI Taxonomy" id="487316"/>
    <lineage>
        <taxon>Bacteria</taxon>
        <taxon>Pseudomonadati</taxon>
        <taxon>Pseudomonadota</taxon>
        <taxon>Gammaproteobacteria</taxon>
        <taxon>Moraxellales</taxon>
        <taxon>Moraxellaceae</taxon>
        <taxon>Acinetobacter</taxon>
    </lineage>
</organism>
<feature type="repeat" description="TPR" evidence="1">
    <location>
        <begin position="23"/>
        <end position="56"/>
    </location>
</feature>
<gene>
    <name evidence="2" type="ORF">BEN76_15720</name>
</gene>
<dbReference type="EMBL" id="CP016896">
    <property type="protein sequence ID" value="APV37372.1"/>
    <property type="molecule type" value="Genomic_DNA"/>
</dbReference>
<dbReference type="SUPFAM" id="SSF48452">
    <property type="entry name" value="TPR-like"/>
    <property type="match status" value="1"/>
</dbReference>
<dbReference type="InterPro" id="IPR019734">
    <property type="entry name" value="TPR_rpt"/>
</dbReference>
<dbReference type="Proteomes" id="UP000185674">
    <property type="component" value="Chromosome"/>
</dbReference>
<reference evidence="2 3" key="1">
    <citation type="submission" date="2016-08" db="EMBL/GenBank/DDBJ databases">
        <title>Complete genome sequence of Acinetobacter baylyi strain GFJ2.</title>
        <authorList>
            <person name="Tabata M."/>
            <person name="Kuboki S."/>
            <person name="Gibu N."/>
            <person name="Kinouchi Y."/>
            <person name="Vangnai A."/>
            <person name="Kasai D."/>
            <person name="Fukuda M."/>
        </authorList>
    </citation>
    <scope>NUCLEOTIDE SEQUENCE [LARGE SCALE GENOMIC DNA]</scope>
    <source>
        <strain evidence="2 3">GFJ2</strain>
    </source>
</reference>
<dbReference type="Pfam" id="PF13431">
    <property type="entry name" value="TPR_17"/>
    <property type="match status" value="1"/>
</dbReference>
<dbReference type="PROSITE" id="PS50005">
    <property type="entry name" value="TPR"/>
    <property type="match status" value="2"/>
</dbReference>
<dbReference type="Pfam" id="PF13181">
    <property type="entry name" value="TPR_8"/>
    <property type="match status" value="2"/>
</dbReference>
<dbReference type="NCBIfam" id="TIGR02521">
    <property type="entry name" value="type_IV_pilW"/>
    <property type="match status" value="1"/>
</dbReference>
<evidence type="ECO:0000313" key="3">
    <source>
        <dbReference type="Proteomes" id="UP000185674"/>
    </source>
</evidence>
<dbReference type="eggNOG" id="COG3063">
    <property type="taxonomic scope" value="Bacteria"/>
</dbReference>
<feature type="repeat" description="TPR" evidence="1">
    <location>
        <begin position="130"/>
        <end position="163"/>
    </location>
</feature>
<name>A0A1P8EMQ8_9GAMM</name>
<accession>A0A1P8EMQ8</accession>
<dbReference type="InterPro" id="IPR013360">
    <property type="entry name" value="Pilus_4_PilW"/>
</dbReference>
<proteinExistence type="predicted"/>
<sequence length="252" mass="28594">MLAALLLSGCQTTSIKKDPQKGAKVRTQLAAEYIKTGDLDAAKRALDHALKVEPRDSNANMMMGVLLQQEGSRPNLEKADEYFARAVALDPENAQARNNYGAYLYQMKRYHDAIQQLTRAGSTLGYDQRYLALENLGRIYLHLGGVSNAEKMFKQALQANRDSTVSMLELAEIYYLQHKIPASTEMYEQYVRTVGQKNQSARALWVGIRVARANADRTGVQVLVNQLRIFYPDSPEYQRYMQLQYSTEAVWK</sequence>
<dbReference type="InterPro" id="IPR011990">
    <property type="entry name" value="TPR-like_helical_dom_sf"/>
</dbReference>
<dbReference type="RefSeq" id="WP_004932917.1">
    <property type="nucleotide sequence ID" value="NZ_BBNM01000005.1"/>
</dbReference>
<keyword evidence="1" id="KW-0802">TPR repeat</keyword>
<evidence type="ECO:0000256" key="1">
    <source>
        <dbReference type="PROSITE-ProRule" id="PRU00339"/>
    </source>
</evidence>
<dbReference type="PANTHER" id="PTHR12558:SF13">
    <property type="entry name" value="CELL DIVISION CYCLE PROTEIN 27 HOMOLOG"/>
    <property type="match status" value="1"/>
</dbReference>